<sequence length="44" mass="4962">MEKIVKSTFPSLSLGEECHVTDCGNPRHDIDSASSKELFVDYKF</sequence>
<evidence type="ECO:0000313" key="2">
    <source>
        <dbReference type="Proteomes" id="UP000004995"/>
    </source>
</evidence>
<dbReference type="Proteomes" id="UP000004995">
    <property type="component" value="Unassembled WGS sequence"/>
</dbReference>
<reference evidence="2" key="1">
    <citation type="journal article" date="2012" name="Nat. Biotechnol.">
        <title>Reference genome sequence of the model plant Setaria.</title>
        <authorList>
            <person name="Bennetzen J.L."/>
            <person name="Schmutz J."/>
            <person name="Wang H."/>
            <person name="Percifield R."/>
            <person name="Hawkins J."/>
            <person name="Pontaroli A.C."/>
            <person name="Estep M."/>
            <person name="Feng L."/>
            <person name="Vaughn J.N."/>
            <person name="Grimwood J."/>
            <person name="Jenkins J."/>
            <person name="Barry K."/>
            <person name="Lindquist E."/>
            <person name="Hellsten U."/>
            <person name="Deshpande S."/>
            <person name="Wang X."/>
            <person name="Wu X."/>
            <person name="Mitros T."/>
            <person name="Triplett J."/>
            <person name="Yang X."/>
            <person name="Ye C.Y."/>
            <person name="Mauro-Herrera M."/>
            <person name="Wang L."/>
            <person name="Li P."/>
            <person name="Sharma M."/>
            <person name="Sharma R."/>
            <person name="Ronald P.C."/>
            <person name="Panaud O."/>
            <person name="Kellogg E.A."/>
            <person name="Brutnell T.P."/>
            <person name="Doust A.N."/>
            <person name="Tuskan G.A."/>
            <person name="Rokhsar D."/>
            <person name="Devos K.M."/>
        </authorList>
    </citation>
    <scope>NUCLEOTIDE SEQUENCE [LARGE SCALE GENOMIC DNA]</scope>
    <source>
        <strain evidence="2">cv. Yugu1</strain>
    </source>
</reference>
<accession>K3ZPA2</accession>
<organism evidence="1 2">
    <name type="scientific">Setaria italica</name>
    <name type="common">Foxtail millet</name>
    <name type="synonym">Panicum italicum</name>
    <dbReference type="NCBI Taxonomy" id="4555"/>
    <lineage>
        <taxon>Eukaryota</taxon>
        <taxon>Viridiplantae</taxon>
        <taxon>Streptophyta</taxon>
        <taxon>Embryophyta</taxon>
        <taxon>Tracheophyta</taxon>
        <taxon>Spermatophyta</taxon>
        <taxon>Magnoliopsida</taxon>
        <taxon>Liliopsida</taxon>
        <taxon>Poales</taxon>
        <taxon>Poaceae</taxon>
        <taxon>PACMAD clade</taxon>
        <taxon>Panicoideae</taxon>
        <taxon>Panicodae</taxon>
        <taxon>Paniceae</taxon>
        <taxon>Cenchrinae</taxon>
        <taxon>Setaria</taxon>
    </lineage>
</organism>
<dbReference type="EMBL" id="AGNK02004710">
    <property type="status" value="NOT_ANNOTATED_CDS"/>
    <property type="molecule type" value="Genomic_DNA"/>
</dbReference>
<dbReference type="AlphaFoldDB" id="K3ZPA2"/>
<dbReference type="EnsemblPlants" id="KQK93910">
    <property type="protein sequence ID" value="KQK93910"/>
    <property type="gene ID" value="SETIT_028432mg"/>
</dbReference>
<proteinExistence type="predicted"/>
<keyword evidence="2" id="KW-1185">Reference proteome</keyword>
<dbReference type="HOGENOM" id="CLU_3225581_0_0_1"/>
<name>K3ZPA2_SETIT</name>
<reference evidence="1" key="2">
    <citation type="submission" date="2018-08" db="UniProtKB">
        <authorList>
            <consortium name="EnsemblPlants"/>
        </authorList>
    </citation>
    <scope>IDENTIFICATION</scope>
    <source>
        <strain evidence="1">Yugu1</strain>
    </source>
</reference>
<dbReference type="Gramene" id="KQK93910">
    <property type="protein sequence ID" value="KQK93910"/>
    <property type="gene ID" value="SETIT_028432mg"/>
</dbReference>
<dbReference type="InParanoid" id="K3ZPA2"/>
<protein>
    <submittedName>
        <fullName evidence="1">Uncharacterized protein</fullName>
    </submittedName>
</protein>
<evidence type="ECO:0000313" key="1">
    <source>
        <dbReference type="EnsemblPlants" id="KQK93910"/>
    </source>
</evidence>